<dbReference type="PANTHER" id="PTHR21248">
    <property type="entry name" value="CARDIOLIPIN SYNTHASE"/>
    <property type="match status" value="1"/>
</dbReference>
<evidence type="ECO:0000256" key="4">
    <source>
        <dbReference type="ARBA" id="ARBA00022525"/>
    </source>
</evidence>
<keyword evidence="10" id="KW-1185">Reference proteome</keyword>
<protein>
    <recommendedName>
        <fullName evidence="3">Phospholipase D</fullName>
    </recommendedName>
    <alternativeName>
        <fullName evidence="5">Choline phosphatase</fullName>
    </alternativeName>
</protein>
<dbReference type="SUPFAM" id="SSF56024">
    <property type="entry name" value="Phospholipase D/nuclease"/>
    <property type="match status" value="2"/>
</dbReference>
<dbReference type="PANTHER" id="PTHR21248:SF12">
    <property type="entry name" value="CARDIOLIPIN SYNTHASE C"/>
    <property type="match status" value="1"/>
</dbReference>
<feature type="domain" description="PLD phosphodiesterase" evidence="8">
    <location>
        <begin position="168"/>
        <end position="195"/>
    </location>
</feature>
<dbReference type="RefSeq" id="WP_117353041.1">
    <property type="nucleotide sequence ID" value="NZ_CP020083.1"/>
</dbReference>
<gene>
    <name evidence="9" type="ORF">B5J99_16755</name>
</gene>
<dbReference type="Gene3D" id="3.30.870.10">
    <property type="entry name" value="Endonuclease Chain A"/>
    <property type="match status" value="2"/>
</dbReference>
<feature type="compositionally biased region" description="Low complexity" evidence="6">
    <location>
        <begin position="401"/>
        <end position="411"/>
    </location>
</feature>
<organism evidence="9 10">
    <name type="scientific">Blastomonas fulva</name>
    <dbReference type="NCBI Taxonomy" id="1550728"/>
    <lineage>
        <taxon>Bacteria</taxon>
        <taxon>Pseudomonadati</taxon>
        <taxon>Pseudomonadota</taxon>
        <taxon>Alphaproteobacteria</taxon>
        <taxon>Sphingomonadales</taxon>
        <taxon>Sphingomonadaceae</taxon>
        <taxon>Blastomonas</taxon>
    </lineage>
</organism>
<comment type="subcellular location">
    <subcellularLocation>
        <location evidence="2">Secreted</location>
    </subcellularLocation>
</comment>
<dbReference type="CDD" id="cd09113">
    <property type="entry name" value="PLDc_ymdC_like_2"/>
    <property type="match status" value="1"/>
</dbReference>
<dbReference type="InterPro" id="IPR001736">
    <property type="entry name" value="PLipase_D/transphosphatidylase"/>
</dbReference>
<dbReference type="InterPro" id="IPR025202">
    <property type="entry name" value="PLD-like_dom"/>
</dbReference>
<dbReference type="SMART" id="SM00155">
    <property type="entry name" value="PLDc"/>
    <property type="match status" value="2"/>
</dbReference>
<feature type="transmembrane region" description="Helical" evidence="7">
    <location>
        <begin position="6"/>
        <end position="25"/>
    </location>
</feature>
<evidence type="ECO:0000256" key="6">
    <source>
        <dbReference type="SAM" id="MobiDB-lite"/>
    </source>
</evidence>
<dbReference type="CDD" id="cd09111">
    <property type="entry name" value="PLDc_ymdC_like_1"/>
    <property type="match status" value="1"/>
</dbReference>
<dbReference type="PROSITE" id="PS50035">
    <property type="entry name" value="PLD"/>
    <property type="match status" value="2"/>
</dbReference>
<dbReference type="EMBL" id="CP020083">
    <property type="protein sequence ID" value="ASR52906.1"/>
    <property type="molecule type" value="Genomic_DNA"/>
</dbReference>
<dbReference type="Proteomes" id="UP000258016">
    <property type="component" value="Chromosome"/>
</dbReference>
<evidence type="ECO:0000259" key="8">
    <source>
        <dbReference type="PROSITE" id="PS50035"/>
    </source>
</evidence>
<evidence type="ECO:0000256" key="7">
    <source>
        <dbReference type="SAM" id="Phobius"/>
    </source>
</evidence>
<keyword evidence="7" id="KW-1133">Transmembrane helix</keyword>
<dbReference type="GeneID" id="303487242"/>
<keyword evidence="7" id="KW-0812">Transmembrane</keyword>
<accession>A0ABN5B7R5</accession>
<evidence type="ECO:0000256" key="5">
    <source>
        <dbReference type="ARBA" id="ARBA00029594"/>
    </source>
</evidence>
<keyword evidence="7" id="KW-0472">Membrane</keyword>
<feature type="region of interest" description="Disordered" evidence="6">
    <location>
        <begin position="392"/>
        <end position="411"/>
    </location>
</feature>
<comment type="function">
    <text evidence="1">Could be a virulence factor.</text>
</comment>
<feature type="domain" description="PLD phosphodiesterase" evidence="8">
    <location>
        <begin position="412"/>
        <end position="439"/>
    </location>
</feature>
<proteinExistence type="predicted"/>
<sequence length="521" mass="57460">MSTTGWIAIAVAVLAGVWIVLRITFRLPTLPPHPPAPPPQDTPDSRIGQAVAGLEAAHPGLSGILPLVDSRGAYAARVKLIRAADRYLDVQYYIWREDVAGLLMLEELRQAADRGVAVRLLLDDNGIAKLDDELVALESHPNVEIRLFNPFVIRKPKVMGYLLDFFRLNRRMHNKSLTADNQMTIIGGRNIGDEYFGPGDQPEFADLDVLAIGAIVPEMATDFARYWTSASSYPAPLILPAATPGALDDLSGRIAQMMETDPLAKAYAAAVDTLSYADPLTHTSLDYDWVPVTMISDNPAKALGHEPRSRTPIGEIGAIMDETTQRLALVSAYFVPARSGAAMFEAIAARGASVDVLTNALASTDVAVVHAGYSRYRKRLLRAGVRLWEMKGDAPRHPSPRSGVLGSLPRSSRSSLHAKTFTIDGERLFVGSFNFDPRSMHLNTELGFLMDSPALAQRLQQLFSEPMRQRAYQVQMTPRGALQWIDERPEGTVIHTHDPCTTLVRRMQVVFWRALPIEWLL</sequence>
<keyword evidence="4" id="KW-0964">Secreted</keyword>
<evidence type="ECO:0000313" key="9">
    <source>
        <dbReference type="EMBL" id="ASR52906.1"/>
    </source>
</evidence>
<evidence type="ECO:0000256" key="2">
    <source>
        <dbReference type="ARBA" id="ARBA00004613"/>
    </source>
</evidence>
<evidence type="ECO:0000256" key="1">
    <source>
        <dbReference type="ARBA" id="ARBA00003145"/>
    </source>
</evidence>
<dbReference type="Pfam" id="PF13091">
    <property type="entry name" value="PLDc_2"/>
    <property type="match status" value="2"/>
</dbReference>
<evidence type="ECO:0000256" key="3">
    <source>
        <dbReference type="ARBA" id="ARBA00018392"/>
    </source>
</evidence>
<reference evidence="9 10" key="1">
    <citation type="submission" date="2017-03" db="EMBL/GenBank/DDBJ databases">
        <title>Complete genome sequence of Blastomonas fulva degrading microcsystin LR.</title>
        <authorList>
            <person name="Lee H.-g."/>
            <person name="Jin L."/>
            <person name="oh H.-M."/>
        </authorList>
    </citation>
    <scope>NUCLEOTIDE SEQUENCE [LARGE SCALE GENOMIC DNA]</scope>
    <source>
        <strain evidence="9 10">T2</strain>
    </source>
</reference>
<name>A0ABN5B7R5_9SPHN</name>
<evidence type="ECO:0000313" key="10">
    <source>
        <dbReference type="Proteomes" id="UP000258016"/>
    </source>
</evidence>